<organism evidence="2 3">
    <name type="scientific">Flavobacterium ichthyis</name>
    <dbReference type="NCBI Taxonomy" id="2698827"/>
    <lineage>
        <taxon>Bacteria</taxon>
        <taxon>Pseudomonadati</taxon>
        <taxon>Bacteroidota</taxon>
        <taxon>Flavobacteriia</taxon>
        <taxon>Flavobacteriales</taxon>
        <taxon>Flavobacteriaceae</taxon>
        <taxon>Flavobacterium</taxon>
    </lineage>
</organism>
<feature type="transmembrane region" description="Helical" evidence="1">
    <location>
        <begin position="12"/>
        <end position="36"/>
    </location>
</feature>
<keyword evidence="1" id="KW-0472">Membrane</keyword>
<evidence type="ECO:0000256" key="1">
    <source>
        <dbReference type="SAM" id="Phobius"/>
    </source>
</evidence>
<keyword evidence="3" id="KW-1185">Reference proteome</keyword>
<dbReference type="Proteomes" id="UP000798602">
    <property type="component" value="Unassembled WGS sequence"/>
</dbReference>
<comment type="caution">
    <text evidence="2">The sequence shown here is derived from an EMBL/GenBank/DDBJ whole genome shotgun (WGS) entry which is preliminary data.</text>
</comment>
<gene>
    <name evidence="2" type="ORF">GV828_11120</name>
</gene>
<evidence type="ECO:0000313" key="2">
    <source>
        <dbReference type="EMBL" id="NBL65751.1"/>
    </source>
</evidence>
<keyword evidence="1" id="KW-0812">Transmembrane</keyword>
<reference evidence="3" key="1">
    <citation type="submission" date="2020-01" db="EMBL/GenBank/DDBJ databases">
        <title>Sphingomonas sp. strain CSW-10.</title>
        <authorList>
            <person name="Chen W.-M."/>
        </authorList>
    </citation>
    <scope>NUCLEOTIDE SEQUENCE [LARGE SCALE GENOMIC DNA]</scope>
    <source>
        <strain evidence="3">NST-5</strain>
    </source>
</reference>
<dbReference type="EMBL" id="JAABLM010000014">
    <property type="protein sequence ID" value="NBL65751.1"/>
    <property type="molecule type" value="Genomic_DNA"/>
</dbReference>
<sequence>MFHVERKYKSLYSSVLPMIFTIFFLCTSCSIGKIGYQIDDYYIAENGKEILGTKPLNAFIFENNLRNVPFQQFVAVKYNLNNFLANEIWITINETRFKLIIYEHNEFEKYFGYNNFAAINKETIANVVGNQSVFLAVSLVSDQNEDALNPNSLYYQISTQYLKNLKDEYLNF</sequence>
<evidence type="ECO:0000313" key="3">
    <source>
        <dbReference type="Proteomes" id="UP000798602"/>
    </source>
</evidence>
<accession>A0ABW9ZA37</accession>
<protein>
    <recommendedName>
        <fullName evidence="4">Lipoprotein</fullName>
    </recommendedName>
</protein>
<proteinExistence type="predicted"/>
<evidence type="ECO:0008006" key="4">
    <source>
        <dbReference type="Google" id="ProtNLM"/>
    </source>
</evidence>
<name>A0ABW9ZA37_9FLAO</name>
<keyword evidence="1" id="KW-1133">Transmembrane helix</keyword>